<dbReference type="InterPro" id="IPR013517">
    <property type="entry name" value="FG-GAP"/>
</dbReference>
<organism evidence="5 6">
    <name type="scientific">Pseudoalteromonas marina</name>
    <dbReference type="NCBI Taxonomy" id="267375"/>
    <lineage>
        <taxon>Bacteria</taxon>
        <taxon>Pseudomonadati</taxon>
        <taxon>Pseudomonadota</taxon>
        <taxon>Gammaproteobacteria</taxon>
        <taxon>Alteromonadales</taxon>
        <taxon>Pseudoalteromonadaceae</taxon>
        <taxon>Pseudoalteromonas</taxon>
    </lineage>
</organism>
<dbReference type="InterPro" id="IPR028994">
    <property type="entry name" value="Integrin_alpha_N"/>
</dbReference>
<comment type="subcellular location">
    <subcellularLocation>
        <location evidence="1">Secreted</location>
    </subcellularLocation>
</comment>
<dbReference type="Pfam" id="PF03534">
    <property type="entry name" value="SpvB"/>
    <property type="match status" value="1"/>
</dbReference>
<comment type="caution">
    <text evidence="5">The sequence shown here is derived from an EMBL/GenBank/DDBJ whole genome shotgun (WGS) entry which is preliminary data.</text>
</comment>
<dbReference type="SUPFAM" id="SSF69318">
    <property type="entry name" value="Integrin alpha N-terminal domain"/>
    <property type="match status" value="2"/>
</dbReference>
<dbReference type="InterPro" id="IPR029058">
    <property type="entry name" value="AB_hydrolase_fold"/>
</dbReference>
<proteinExistence type="predicted"/>
<keyword evidence="2" id="KW-0964">Secreted</keyword>
<evidence type="ECO:0000256" key="4">
    <source>
        <dbReference type="ARBA" id="ARBA00023026"/>
    </source>
</evidence>
<dbReference type="Gene3D" id="2.180.10.10">
    <property type="entry name" value="RHS repeat-associated core"/>
    <property type="match status" value="1"/>
</dbReference>
<keyword evidence="4" id="KW-0843">Virulence</keyword>
<gene>
    <name evidence="5" type="ORF">Q8W34_12385</name>
</gene>
<evidence type="ECO:0000313" key="6">
    <source>
        <dbReference type="Proteomes" id="UP001177212"/>
    </source>
</evidence>
<dbReference type="InterPro" id="IPR003284">
    <property type="entry name" value="Sal_SpvB"/>
</dbReference>
<dbReference type="Gene3D" id="3.40.50.1820">
    <property type="entry name" value="alpha/beta hydrolase"/>
    <property type="match status" value="1"/>
</dbReference>
<evidence type="ECO:0000256" key="2">
    <source>
        <dbReference type="ARBA" id="ARBA00022525"/>
    </source>
</evidence>
<dbReference type="PANTHER" id="PTHR32305">
    <property type="match status" value="1"/>
</dbReference>
<dbReference type="InterPro" id="IPR022385">
    <property type="entry name" value="Rhs_assc_core"/>
</dbReference>
<accession>A0ABT9FF78</accession>
<sequence length="2611" mass="289271">MKISFYPNNNLVPLVFFTILLSVFCFPASSMGMFYPVEPITINPKAPTAFAFTKDESSIRISWSWGGYDDGGGLLYGSGSSSAVALPCSGFCDSETTFSVEVSEDDSSFRVVAEGLSYKSYYFSLAGYSKHVFRVRAVKKINGENKYSDYLVSPPIIVPEVKKLPKPIIAPSTSTIRYNTYVSITSEPSATIFYKTIGLGSSCSNGDGWKVYKNAFKLSSSANVCAKAHKSGWKDSDAQSKSYTLQLEPPIINVTTPLVDGAKVSIYSQQNASIKYKLVSRGSSCTNGSVNSYSSPITLRASQKVCAYTVKAGWKSSDTVSKDYLLKLNKPSIKPDLNKVTAGDNITITSNQNATIKYKLISLNASCTNSGWQSSAPVFSLTQSKRVCAKAVKSNWSDSDITFKDFTVLLTPHSTLTTQTPNDASNFIDTVAPSSQLIGTLEGQAGVSGGASTYHIPIQLPPGRAGMQPEVSLNYSSRSGNGIAGMGWSLSASSSITRCAATYAQDGFIQNPQYNSNDRLCLDGQRLINTSGSYGSSGTEYRTEIDSFVRVTQSGSLNGSSTWFRVEYKNGRVAYFGKTTNSRLIHGSKVAAYSWLLEYQHDVMEKNYIHYEYDEFGLGQLMLKKILYSGKSRTDKGDRIVEFNYSTDRTDTSLNYLNGGVSYTTVLLNSIKTYMGNTLVKRYGLSYGESQSTARSHLKTIELCDYSGSYHCTPKTHFSMSDPTLNWEGVNIDSLADSVFSNVGGLNSSSKGELSQKNRVIYKDLNGDGIAELLKIVRNGSASINVDVYTLLNDSYTYLKTLEDNISHLIFTAVEGDINNDGIADFTTSENRYLVYIQYDDHFNATKVTTNFQLNHGYENIQSTNARIFDIDGDGWQDIVLTNYFNNDESYVGYYKSRGEGQINFYSFSELYKLNKRSFNTGQSLFQQASWDDMNGDGLLDLMLTYQADDSIKEISIAFTEIINGQAQLNEYFSEELGLPINNFYNQFVFADLNGDGLKDFVRAAKAGNTYEWQVQLNNGNYSFLPLSSLGTGIGIHEWQINSLLYTNNSLQYRVQAKFGGLQVGDLDSDGKDELLVATNSEDDYCVNILGRIVQRDYYIESCNDDIQMHEHRNTESSAEKLEIDLSNLDLRRFNWTMIDFENNSNSTEIRRSFANVVKAPIGRASIYGNEVFRPLEITDYNNDGYLDFSFSTFKNITFANGNFTINGYSFEQGGMSGNLRSTGVNGFFIKTNKLTDNNELPEILHKVTDGLKRESTWEYANLSTPMHEDNLSLYDTPDNRAERYLSGDIAQGYIYFTSSMPIVSSFIDFDGTDIAQHKKYFYREAVYSRQGRGFMGFKSIIEKDVNRALVTQTDFEQIFPYQGKLKRQATFTEDDYTTRGSGHLGISDNETYAVSYSNTEWQENSTHSVTDVYNLYPIETTQITRDLVTKQDLTRIEKNITRLDQYGNVTASSTQVEDAWGTYTTSETREYEGNESNWWLNKLNTKIQTKARVAGRSTNDPITDADLDQETSIRSEYSNYHGSRQPQTITTTATLGGSSSGYGSEIDTIYNAYGLPLSVSQTTKVRNSSGSWIDQTRTTSTTYSKDGTVEATDGYFPYKQTNAKGHISYTEVNPATGQITQTRQQLSSNSYQVTNFGYDDYNRPYSIQTDGSPARYSAMQTPDAQAPANAIIQVLNVSAGQPMQKIYLDALGRTLRTAVQNFDGDWVFSDVNYNSLGYKTFESMPYKEGGAVYGTSYTEHDALGRVIEKVTNQHCGNMTTNYSYSGLKTDIEVYDSCYGITLDMSRTYNSLKQLMQTVDADDGVTRYSYNNQGLPIVIQDANGNNIEATYNGLGQKTQVDDPNQGVTNFEYNGFGELQREARVGSKTLTYVTDVLGRVTRRTATGENTLTYTYDSATYGLGQLNQAVGNGVTKTYTYDSRGRPSGQTVAGSGKSYTTTTFYDRNYGRVKGLRYPNNLTLEYRYNDVGYQTQVKNAASGYVYKNITEFDIFGNGSQYTLGNGLTENTAYSNKSGQMLLKTIAKNNSNIMNIDYSAYDGFGNLKAVDITTGNIGNQHSFSETYDYDALHRLESNAVNGISTINYSYDAVGNLLSKSDYATQYDYENGATGGPNAVKRVYRGGWKSFGYDTRGNMTSGDGLTNATYNAMDKPTQIIKSGKTLNFTYGPQHMRFKQVNGSVTTFYSDKLYEEEVTGTKTTWRAYIDDIAVISQTTNEGATIRYTHRDRLGSARVFTDHNGQVEAERNYDPFGKPRLASGGLKLFGASKLNDLADAKTNRGYTDHEHLDSVELIHMNGRVYDYNLGRFMSVDPVIQSPTNSQSINPYSYIMNNPLSGTDPTGYTSCDADDPENCQEAAEELGKDEKADITQRQSVTGSRIKRDVKVGTMTGNGNGTVNVQIGNMSATADIGAPASNNKGANSTNQNDDAQKSLIVGITGGGGHKSGAGPDLLNLAEQYKDDDGVDVQTFEWDDSKAARKAIINFRKDNPEGRVVLMGYSLGGRAAVNIANKLGKKDISIDSLVTFDAYSFVGSSHKLRYNSVKQALNFYQQNPTDRSWGISPAGASNPYPGSVINSKHINVINHNYTGDSRGINHINIIDYAIRDYGGQINDHIK</sequence>
<dbReference type="EMBL" id="JAUYVT010000011">
    <property type="protein sequence ID" value="MDP2565434.1"/>
    <property type="molecule type" value="Genomic_DNA"/>
</dbReference>
<dbReference type="PANTHER" id="PTHR32305:SF15">
    <property type="entry name" value="PROTEIN RHSA-RELATED"/>
    <property type="match status" value="1"/>
</dbReference>
<evidence type="ECO:0000256" key="1">
    <source>
        <dbReference type="ARBA" id="ARBA00004613"/>
    </source>
</evidence>
<evidence type="ECO:0000256" key="3">
    <source>
        <dbReference type="ARBA" id="ARBA00022729"/>
    </source>
</evidence>
<dbReference type="RefSeq" id="WP_305472274.1">
    <property type="nucleotide sequence ID" value="NZ_JAUYVT010000011.1"/>
</dbReference>
<dbReference type="NCBIfam" id="TIGR03696">
    <property type="entry name" value="Rhs_assc_core"/>
    <property type="match status" value="1"/>
</dbReference>
<protein>
    <submittedName>
        <fullName evidence="5">FG-GAP-like repeat-containing protein</fullName>
    </submittedName>
</protein>
<keyword evidence="6" id="KW-1185">Reference proteome</keyword>
<dbReference type="Pfam" id="PF13517">
    <property type="entry name" value="FG-GAP_3"/>
    <property type="match status" value="1"/>
</dbReference>
<keyword evidence="3" id="KW-0732">Signal</keyword>
<reference evidence="5" key="1">
    <citation type="submission" date="2023-07" db="EMBL/GenBank/DDBJ databases">
        <title>Genome content predicts the carbon catabolic preferences of heterotrophic bacteria.</title>
        <authorList>
            <person name="Gralka M."/>
        </authorList>
    </citation>
    <scope>NUCLEOTIDE SEQUENCE</scope>
    <source>
        <strain evidence="5">4G09</strain>
    </source>
</reference>
<name>A0ABT9FF78_9GAMM</name>
<dbReference type="Proteomes" id="UP001177212">
    <property type="component" value="Unassembled WGS sequence"/>
</dbReference>
<evidence type="ECO:0000313" key="5">
    <source>
        <dbReference type="EMBL" id="MDP2565434.1"/>
    </source>
</evidence>
<dbReference type="InterPro" id="IPR050708">
    <property type="entry name" value="T6SS_VgrG/RHS"/>
</dbReference>
<dbReference type="SUPFAM" id="SSF53474">
    <property type="entry name" value="alpha/beta-Hydrolases"/>
    <property type="match status" value="1"/>
</dbReference>